<accession>A0A402A958</accession>
<dbReference type="SUPFAM" id="SSF55347">
    <property type="entry name" value="Glyceraldehyde-3-phosphate dehydrogenase-like, C-terminal domain"/>
    <property type="match status" value="1"/>
</dbReference>
<dbReference type="SUPFAM" id="SSF51735">
    <property type="entry name" value="NAD(P)-binding Rossmann-fold domains"/>
    <property type="match status" value="1"/>
</dbReference>
<reference evidence="4" key="1">
    <citation type="submission" date="2018-12" db="EMBL/GenBank/DDBJ databases">
        <title>Tengunoibacter tsumagoiensis gen. nov., sp. nov., Dictyobacter kobayashii sp. nov., D. alpinus sp. nov., and D. joshuensis sp. nov. and description of Dictyobacteraceae fam. nov. within the order Ktedonobacterales isolated from Tengu-no-mugimeshi.</title>
        <authorList>
            <person name="Wang C.M."/>
            <person name="Zheng Y."/>
            <person name="Sakai Y."/>
            <person name="Toyoda A."/>
            <person name="Minakuchi Y."/>
            <person name="Abe K."/>
            <person name="Yokota A."/>
            <person name="Yabe S."/>
        </authorList>
    </citation>
    <scope>NUCLEOTIDE SEQUENCE [LARGE SCALE GENOMIC DNA]</scope>
    <source>
        <strain evidence="4">Uno3</strain>
    </source>
</reference>
<dbReference type="EMBL" id="BIFR01000002">
    <property type="protein sequence ID" value="GCE15495.1"/>
    <property type="molecule type" value="Genomic_DNA"/>
</dbReference>
<dbReference type="Pfam" id="PF22725">
    <property type="entry name" value="GFO_IDH_MocA_C3"/>
    <property type="match status" value="1"/>
</dbReference>
<evidence type="ECO:0000313" key="3">
    <source>
        <dbReference type="EMBL" id="GCE15495.1"/>
    </source>
</evidence>
<dbReference type="Gene3D" id="3.40.50.720">
    <property type="entry name" value="NAD(P)-binding Rossmann-like Domain"/>
    <property type="match status" value="1"/>
</dbReference>
<name>A0A402A958_9CHLR</name>
<feature type="domain" description="Gfo/Idh/MocA-like oxidoreductase N-terminal" evidence="1">
    <location>
        <begin position="8"/>
        <end position="126"/>
    </location>
</feature>
<feature type="domain" description="GFO/IDH/MocA-like oxidoreductase" evidence="2">
    <location>
        <begin position="137"/>
        <end position="256"/>
    </location>
</feature>
<dbReference type="InterPro" id="IPR051450">
    <property type="entry name" value="Gfo/Idh/MocA_Oxidoreductases"/>
</dbReference>
<keyword evidence="4" id="KW-1185">Reference proteome</keyword>
<dbReference type="Gene3D" id="3.30.360.10">
    <property type="entry name" value="Dihydrodipicolinate Reductase, domain 2"/>
    <property type="match status" value="1"/>
</dbReference>
<organism evidence="3 4">
    <name type="scientific">Tengunoibacter tsumagoiensis</name>
    <dbReference type="NCBI Taxonomy" id="2014871"/>
    <lineage>
        <taxon>Bacteria</taxon>
        <taxon>Bacillati</taxon>
        <taxon>Chloroflexota</taxon>
        <taxon>Ktedonobacteria</taxon>
        <taxon>Ktedonobacterales</taxon>
        <taxon>Dictyobacteraceae</taxon>
        <taxon>Tengunoibacter</taxon>
    </lineage>
</organism>
<dbReference type="InterPro" id="IPR036291">
    <property type="entry name" value="NAD(P)-bd_dom_sf"/>
</dbReference>
<dbReference type="OrthoDB" id="9800252at2"/>
<dbReference type="InterPro" id="IPR055170">
    <property type="entry name" value="GFO_IDH_MocA-like_dom"/>
</dbReference>
<gene>
    <name evidence="3" type="ORF">KTT_53540</name>
</gene>
<dbReference type="InterPro" id="IPR000683">
    <property type="entry name" value="Gfo/Idh/MocA-like_OxRdtase_N"/>
</dbReference>
<dbReference type="RefSeq" id="WP_126582947.1">
    <property type="nucleotide sequence ID" value="NZ_BIFR01000002.1"/>
</dbReference>
<protein>
    <submittedName>
        <fullName evidence="3">Oxidoreductase</fullName>
    </submittedName>
</protein>
<evidence type="ECO:0000259" key="1">
    <source>
        <dbReference type="Pfam" id="PF01408"/>
    </source>
</evidence>
<dbReference type="GO" id="GO:0000166">
    <property type="term" value="F:nucleotide binding"/>
    <property type="evidence" value="ECO:0007669"/>
    <property type="project" value="InterPro"/>
</dbReference>
<dbReference type="PANTHER" id="PTHR43377">
    <property type="entry name" value="BILIVERDIN REDUCTASE A"/>
    <property type="match status" value="1"/>
</dbReference>
<dbReference type="Pfam" id="PF01408">
    <property type="entry name" value="GFO_IDH_MocA"/>
    <property type="match status" value="1"/>
</dbReference>
<proteinExistence type="predicted"/>
<sequence length="343" mass="38337">MMQERKVRTVLVGCGSMSSAWLEAIRKLPEVEIVSLVDIFEEAARKKASDFHLTEAIIARDLASVLEQTEVDAVFNCTIPDAHYEVTMMALQHGCHVLSEKPLADSMEHAKEMLVAAQRAGKIFSVIQNRRYEPATRQVKHFLEQKTIGNITMVNSDFYIGAHFGGFRDHMKHVLLLDMAIHTFDIARFLIGADPVSVYCKEWNPQGSWYDQDASAIAIFTMVDGTIYTYRGSWCAEGLPTTWECDWRIVGEKGTLTWDGGKNLQAQVIKETGNFISAYQDIEIPVYEATNVGGHAGLIREFFECIQNGTQPETKAADNIKSLAMVFGAIESAETGQTARISW</sequence>
<dbReference type="AlphaFoldDB" id="A0A402A958"/>
<evidence type="ECO:0000313" key="4">
    <source>
        <dbReference type="Proteomes" id="UP000287352"/>
    </source>
</evidence>
<evidence type="ECO:0000259" key="2">
    <source>
        <dbReference type="Pfam" id="PF22725"/>
    </source>
</evidence>
<dbReference type="PANTHER" id="PTHR43377:SF1">
    <property type="entry name" value="BILIVERDIN REDUCTASE A"/>
    <property type="match status" value="1"/>
</dbReference>
<dbReference type="Proteomes" id="UP000287352">
    <property type="component" value="Unassembled WGS sequence"/>
</dbReference>
<comment type="caution">
    <text evidence="3">The sequence shown here is derived from an EMBL/GenBank/DDBJ whole genome shotgun (WGS) entry which is preliminary data.</text>
</comment>